<feature type="signal peptide" evidence="1">
    <location>
        <begin position="1"/>
        <end position="23"/>
    </location>
</feature>
<dbReference type="Pfam" id="PF13609">
    <property type="entry name" value="Porin_4"/>
    <property type="match status" value="1"/>
</dbReference>
<accession>A0A0F3NGR0</accession>
<feature type="domain" description="Porin" evidence="2">
    <location>
        <begin position="83"/>
        <end position="363"/>
    </location>
</feature>
<protein>
    <submittedName>
        <fullName evidence="3">Gram-negative porin family protein</fullName>
    </submittedName>
</protein>
<dbReference type="PATRIC" id="fig|1359167.3.peg.235"/>
<reference evidence="3 4" key="1">
    <citation type="submission" date="2015-02" db="EMBL/GenBank/DDBJ databases">
        <title>Genome Sequencing of Rickettsiales.</title>
        <authorList>
            <person name="Daugherty S.C."/>
            <person name="Su Q."/>
            <person name="Abolude K."/>
            <person name="Beier-Sexton M."/>
            <person name="Carlyon J.A."/>
            <person name="Carter R."/>
            <person name="Day N.P."/>
            <person name="Dumler S.J."/>
            <person name="Dyachenko V."/>
            <person name="Godinez A."/>
            <person name="Kurtti T.J."/>
            <person name="Lichay M."/>
            <person name="Mullins K.E."/>
            <person name="Ott S."/>
            <person name="Pappas-Brown V."/>
            <person name="Paris D.H."/>
            <person name="Patel P."/>
            <person name="Richards A.L."/>
            <person name="Sadzewicz L."/>
            <person name="Sears K."/>
            <person name="Seidman D."/>
            <person name="Sengamalay N."/>
            <person name="Stenos J."/>
            <person name="Tallon L.J."/>
            <person name="Vincent G."/>
            <person name="Fraser C.M."/>
            <person name="Munderloh U."/>
            <person name="Dunning-Hotopp J.C."/>
        </authorList>
    </citation>
    <scope>NUCLEOTIDE SEQUENCE [LARGE SCALE GENOMIC DNA]</scope>
    <source>
        <strain evidence="3 4">EmCRT</strain>
    </source>
</reference>
<dbReference type="InterPro" id="IPR023614">
    <property type="entry name" value="Porin_dom_sf"/>
</dbReference>
<keyword evidence="1" id="KW-0732">Signal</keyword>
<dbReference type="SUPFAM" id="SSF56935">
    <property type="entry name" value="Porins"/>
    <property type="match status" value="1"/>
</dbReference>
<dbReference type="GO" id="GO:0015288">
    <property type="term" value="F:porin activity"/>
    <property type="evidence" value="ECO:0007669"/>
    <property type="project" value="InterPro"/>
</dbReference>
<gene>
    <name evidence="3" type="ORF">EMUCRT_0245</name>
</gene>
<evidence type="ECO:0000313" key="4">
    <source>
        <dbReference type="Proteomes" id="UP000033546"/>
    </source>
</evidence>
<name>A0A0F3NGR0_9RICK</name>
<dbReference type="Proteomes" id="UP000033546">
    <property type="component" value="Unassembled WGS sequence"/>
</dbReference>
<dbReference type="InterPro" id="IPR033900">
    <property type="entry name" value="Gram_neg_porin_domain"/>
</dbReference>
<dbReference type="Gene3D" id="2.40.160.10">
    <property type="entry name" value="Porin"/>
    <property type="match status" value="1"/>
</dbReference>
<proteinExistence type="predicted"/>
<sequence>MYKKKLYVSAVFSLILFMNQAIADDFALSGKLNLQYGFNSDDFFKVSFSAVPALEYSYHINDYFSAGSFIKLSANLVNNTIDNPGNTKNSILDINSNTREAYIFLKAPNAGSLTIGRTGPVSQKMKLSSSNISVASGGVSGSWLQYSSYNCSTENTVLCAPNLYVACHGSSIPVISYYSPQIKGVELGLSYIPKDKPKNINGTNDATSKLYHIYDNIISMGVKYQNQLFSKVDYSISGVIEHANTLPSGDKYNDLLSYTVGFSFKYKNIAFVGSYANLSNSGKKEISITKDTSITNTYKIIDSRFYDLGIKIENDKFDVSFSYFYGAKDITSNSSTNSETHALSACALGIEKTLANKITVYADIVFFDIEQLSTNKSGYVGLIGTKVSF</sequence>
<dbReference type="RefSeq" id="WP_045804619.1">
    <property type="nucleotide sequence ID" value="NZ_LANU01000001.1"/>
</dbReference>
<comment type="caution">
    <text evidence="3">The sequence shown here is derived from an EMBL/GenBank/DDBJ whole genome shotgun (WGS) entry which is preliminary data.</text>
</comment>
<evidence type="ECO:0000256" key="1">
    <source>
        <dbReference type="SAM" id="SignalP"/>
    </source>
</evidence>
<dbReference type="EMBL" id="LANU01000001">
    <property type="protein sequence ID" value="KJV66054.1"/>
    <property type="molecule type" value="Genomic_DNA"/>
</dbReference>
<feature type="chain" id="PRO_5002465137" evidence="1">
    <location>
        <begin position="24"/>
        <end position="389"/>
    </location>
</feature>
<evidence type="ECO:0000313" key="3">
    <source>
        <dbReference type="EMBL" id="KJV66054.1"/>
    </source>
</evidence>
<evidence type="ECO:0000259" key="2">
    <source>
        <dbReference type="Pfam" id="PF13609"/>
    </source>
</evidence>
<organism evidence="3 4">
    <name type="scientific">Ehrlichia cf. muris str. EmCRT</name>
    <dbReference type="NCBI Taxonomy" id="1359167"/>
    <lineage>
        <taxon>Bacteria</taxon>
        <taxon>Pseudomonadati</taxon>
        <taxon>Pseudomonadota</taxon>
        <taxon>Alphaproteobacteria</taxon>
        <taxon>Rickettsiales</taxon>
        <taxon>Anaplasmataceae</taxon>
        <taxon>Ehrlichia</taxon>
    </lineage>
</organism>
<dbReference type="GO" id="GO:0016020">
    <property type="term" value="C:membrane"/>
    <property type="evidence" value="ECO:0007669"/>
    <property type="project" value="InterPro"/>
</dbReference>
<dbReference type="AlphaFoldDB" id="A0A0F3NGR0"/>